<dbReference type="KEGG" id="rsi:Runsl_1871"/>
<reference evidence="9 10" key="2">
    <citation type="journal article" date="2012" name="Stand. Genomic Sci.">
        <title>Complete genome sequence of the aquatic bacterium Runella slithyformis type strain (LSU 4(T)).</title>
        <authorList>
            <person name="Copeland A."/>
            <person name="Zhang X."/>
            <person name="Misra M."/>
            <person name="Lapidus A."/>
            <person name="Nolan M."/>
            <person name="Lucas S."/>
            <person name="Deshpande S."/>
            <person name="Cheng J.F."/>
            <person name="Tapia R."/>
            <person name="Goodwin L.A."/>
            <person name="Pitluck S."/>
            <person name="Liolios K."/>
            <person name="Pagani I."/>
            <person name="Ivanova N."/>
            <person name="Mikhailova N."/>
            <person name="Pati A."/>
            <person name="Chen A."/>
            <person name="Palaniappan K."/>
            <person name="Land M."/>
            <person name="Hauser L."/>
            <person name="Pan C."/>
            <person name="Jeffries C.D."/>
            <person name="Detter J.C."/>
            <person name="Brambilla E.M."/>
            <person name="Rohde M."/>
            <person name="Djao O.D."/>
            <person name="Goker M."/>
            <person name="Sikorski J."/>
            <person name="Tindall B.J."/>
            <person name="Woyke T."/>
            <person name="Bristow J."/>
            <person name="Eisen J.A."/>
            <person name="Markowitz V."/>
            <person name="Hugenholtz P."/>
            <person name="Kyrpides N.C."/>
            <person name="Klenk H.P."/>
            <person name="Mavromatis K."/>
        </authorList>
    </citation>
    <scope>NUCLEOTIDE SEQUENCE [LARGE SCALE GENOMIC DNA]</scope>
    <source>
        <strain evidence="10">ATCC 29530 / DSM 19594 / LMG 11500 / NCIMB 11436 / LSU 4</strain>
    </source>
</reference>
<proteinExistence type="predicted"/>
<feature type="binding site" description="covalent" evidence="6">
    <location>
        <position position="40"/>
    </location>
    <ligand>
        <name>heme c</name>
        <dbReference type="ChEBI" id="CHEBI:61717"/>
    </ligand>
</feature>
<dbReference type="PROSITE" id="PS51007">
    <property type="entry name" value="CYTC"/>
    <property type="match status" value="1"/>
</dbReference>
<keyword evidence="3 6" id="KW-0479">Metal-binding</keyword>
<evidence type="ECO:0000313" key="10">
    <source>
        <dbReference type="Proteomes" id="UP000000493"/>
    </source>
</evidence>
<evidence type="ECO:0000256" key="4">
    <source>
        <dbReference type="ARBA" id="ARBA00022982"/>
    </source>
</evidence>
<evidence type="ECO:0000256" key="3">
    <source>
        <dbReference type="ARBA" id="ARBA00022723"/>
    </source>
</evidence>
<keyword evidence="1" id="KW-0813">Transport</keyword>
<keyword evidence="2 6" id="KW-0349">Heme</keyword>
<keyword evidence="4" id="KW-0249">Electron transport</keyword>
<name>A0A7U3ZJJ0_RUNSL</name>
<keyword evidence="7" id="KW-0732">Signal</keyword>
<dbReference type="Pfam" id="PF00034">
    <property type="entry name" value="Cytochrom_C"/>
    <property type="match status" value="1"/>
</dbReference>
<dbReference type="SUPFAM" id="SSF46626">
    <property type="entry name" value="Cytochrome c"/>
    <property type="match status" value="1"/>
</dbReference>
<feature type="chain" id="PRO_5030658376" evidence="7">
    <location>
        <begin position="24"/>
        <end position="113"/>
    </location>
</feature>
<keyword evidence="5 6" id="KW-0408">Iron</keyword>
<dbReference type="InterPro" id="IPR009056">
    <property type="entry name" value="Cyt_c-like_dom"/>
</dbReference>
<accession>A0A7U3ZJJ0</accession>
<dbReference type="GO" id="GO:0009055">
    <property type="term" value="F:electron transfer activity"/>
    <property type="evidence" value="ECO:0007669"/>
    <property type="project" value="InterPro"/>
</dbReference>
<dbReference type="Gene3D" id="1.10.760.10">
    <property type="entry name" value="Cytochrome c-like domain"/>
    <property type="match status" value="1"/>
</dbReference>
<evidence type="ECO:0000256" key="2">
    <source>
        <dbReference type="ARBA" id="ARBA00022617"/>
    </source>
</evidence>
<dbReference type="PRINTS" id="PR00606">
    <property type="entry name" value="CYTCHROMECID"/>
</dbReference>
<feature type="binding site" description="covalent" evidence="6">
    <location>
        <position position="87"/>
    </location>
    <ligand>
        <name>heme c</name>
        <dbReference type="ChEBI" id="CHEBI:61717"/>
    </ligand>
</feature>
<keyword evidence="10" id="KW-1185">Reference proteome</keyword>
<reference evidence="10" key="1">
    <citation type="submission" date="2011-06" db="EMBL/GenBank/DDBJ databases">
        <title>The complete genome of chromosome of Runella slithyformis DSM 19594.</title>
        <authorList>
            <consortium name="US DOE Joint Genome Institute (JGI-PGF)"/>
            <person name="Lucas S."/>
            <person name="Han J."/>
            <person name="Lapidus A."/>
            <person name="Bruce D."/>
            <person name="Goodwin L."/>
            <person name="Pitluck S."/>
            <person name="Peters L."/>
            <person name="Kyrpides N."/>
            <person name="Mavromatis K."/>
            <person name="Ivanova N."/>
            <person name="Ovchinnikova G."/>
            <person name="Zhang X."/>
            <person name="Misra M."/>
            <person name="Detter J.C."/>
            <person name="Tapia R."/>
            <person name="Han C."/>
            <person name="Land M."/>
            <person name="Hauser L."/>
            <person name="Markowitz V."/>
            <person name="Cheng J.-F."/>
            <person name="Hugenholtz P."/>
            <person name="Woyke T."/>
            <person name="Wu D."/>
            <person name="Tindall B."/>
            <person name="Faehrich R."/>
            <person name="Brambilla E."/>
            <person name="Klenk H.-P."/>
            <person name="Eisen J.A."/>
        </authorList>
    </citation>
    <scope>NUCLEOTIDE SEQUENCE [LARGE SCALE GENOMIC DNA]</scope>
    <source>
        <strain evidence="10">ATCC 29530 / DSM 19594 / LMG 11500 / NCIMB 11436 / LSU 4</strain>
    </source>
</reference>
<dbReference type="Proteomes" id="UP000000493">
    <property type="component" value="Chromosome"/>
</dbReference>
<feature type="binding site" description="covalent" evidence="6">
    <location>
        <position position="44"/>
    </location>
    <ligand>
        <name>heme c</name>
        <dbReference type="ChEBI" id="CHEBI:61717"/>
    </ligand>
</feature>
<evidence type="ECO:0000256" key="6">
    <source>
        <dbReference type="PIRSR" id="PIRSR602324-1"/>
    </source>
</evidence>
<dbReference type="AlphaFoldDB" id="A0A7U3ZJJ0"/>
<gene>
    <name evidence="9" type="ordered locus">Runsl_1871</name>
</gene>
<sequence>MKRFTKMLLAAGLFCAGTTIANAQVKIPADIEALLTKNTCLACHRADQKLVGPGYKEVMAKKKYKPEQIVELIYAPKPANWPGYPPMAALPSVPKDEALKIAQWIVSLAPKKK</sequence>
<comment type="PTM">
    <text evidence="6">Binds 1 heme c group covalently per subunit.</text>
</comment>
<organism evidence="9 10">
    <name type="scientific">Runella slithyformis (strain ATCC 29530 / DSM 19594 / LMG 11500 / NCIMB 11436 / LSU 4)</name>
    <dbReference type="NCBI Taxonomy" id="761193"/>
    <lineage>
        <taxon>Bacteria</taxon>
        <taxon>Pseudomonadati</taxon>
        <taxon>Bacteroidota</taxon>
        <taxon>Cytophagia</taxon>
        <taxon>Cytophagales</taxon>
        <taxon>Spirosomataceae</taxon>
        <taxon>Runella</taxon>
    </lineage>
</organism>
<protein>
    <submittedName>
        <fullName evidence="9">Cytochrome c class I</fullName>
    </submittedName>
</protein>
<evidence type="ECO:0000256" key="7">
    <source>
        <dbReference type="SAM" id="SignalP"/>
    </source>
</evidence>
<evidence type="ECO:0000256" key="1">
    <source>
        <dbReference type="ARBA" id="ARBA00022448"/>
    </source>
</evidence>
<evidence type="ECO:0000259" key="8">
    <source>
        <dbReference type="PROSITE" id="PS51007"/>
    </source>
</evidence>
<dbReference type="InterPro" id="IPR036909">
    <property type="entry name" value="Cyt_c-like_dom_sf"/>
</dbReference>
<feature type="domain" description="Cytochrome c" evidence="8">
    <location>
        <begin position="26"/>
        <end position="109"/>
    </location>
</feature>
<dbReference type="GO" id="GO:0020037">
    <property type="term" value="F:heme binding"/>
    <property type="evidence" value="ECO:0007669"/>
    <property type="project" value="InterPro"/>
</dbReference>
<evidence type="ECO:0000256" key="5">
    <source>
        <dbReference type="ARBA" id="ARBA00023004"/>
    </source>
</evidence>
<dbReference type="GO" id="GO:0005506">
    <property type="term" value="F:iron ion binding"/>
    <property type="evidence" value="ECO:0007669"/>
    <property type="project" value="InterPro"/>
</dbReference>
<feature type="signal peptide" evidence="7">
    <location>
        <begin position="1"/>
        <end position="23"/>
    </location>
</feature>
<dbReference type="EMBL" id="CP002859">
    <property type="protein sequence ID" value="AEI48295.1"/>
    <property type="molecule type" value="Genomic_DNA"/>
</dbReference>
<evidence type="ECO:0000313" key="9">
    <source>
        <dbReference type="EMBL" id="AEI48295.1"/>
    </source>
</evidence>
<dbReference type="InterPro" id="IPR002324">
    <property type="entry name" value="Cyt_c_ID"/>
</dbReference>
<dbReference type="RefSeq" id="WP_013927608.1">
    <property type="nucleotide sequence ID" value="NC_015703.1"/>
</dbReference>